<evidence type="ECO:0000313" key="12">
    <source>
        <dbReference type="Proteomes" id="UP001161497"/>
    </source>
</evidence>
<comment type="similarity">
    <text evidence="9">Belongs to the OMP decarboxylase family.</text>
</comment>
<dbReference type="SMART" id="SM00934">
    <property type="entry name" value="OMPdecase"/>
    <property type="match status" value="1"/>
</dbReference>
<dbReference type="Pfam" id="PF00215">
    <property type="entry name" value="OMPdecase"/>
    <property type="match status" value="1"/>
</dbReference>
<dbReference type="InterPro" id="IPR001754">
    <property type="entry name" value="OMPdeCOase_dom"/>
</dbReference>
<dbReference type="CDD" id="cd04725">
    <property type="entry name" value="OMP_decarboxylase_like"/>
    <property type="match status" value="1"/>
</dbReference>
<keyword evidence="5 9" id="KW-0210">Decarboxylase</keyword>
<comment type="catalytic activity">
    <reaction evidence="8 9">
        <text>orotidine 5'-phosphate + H(+) = UMP + CO2</text>
        <dbReference type="Rhea" id="RHEA:11596"/>
        <dbReference type="ChEBI" id="CHEBI:15378"/>
        <dbReference type="ChEBI" id="CHEBI:16526"/>
        <dbReference type="ChEBI" id="CHEBI:57538"/>
        <dbReference type="ChEBI" id="CHEBI:57865"/>
        <dbReference type="EC" id="4.1.1.23"/>
    </reaction>
</comment>
<dbReference type="PROSITE" id="PS00156">
    <property type="entry name" value="OMPDECASE"/>
    <property type="match status" value="1"/>
</dbReference>
<dbReference type="GO" id="GO:0004590">
    <property type="term" value="F:orotidine-5'-phosphate decarboxylase activity"/>
    <property type="evidence" value="ECO:0007669"/>
    <property type="project" value="UniProtKB-EC"/>
</dbReference>
<dbReference type="InterPro" id="IPR011060">
    <property type="entry name" value="RibuloseP-bd_barrel"/>
</dbReference>
<dbReference type="InterPro" id="IPR014732">
    <property type="entry name" value="OMPdecase"/>
</dbReference>
<dbReference type="InterPro" id="IPR018089">
    <property type="entry name" value="OMPdecase_AS"/>
</dbReference>
<accession>A0ABM9IDU6</accession>
<comment type="pathway">
    <text evidence="2 9">Pyrimidine metabolism; UMP biosynthesis via de novo pathway; UMP from orotate: step 2/2.</text>
</comment>
<dbReference type="InterPro" id="IPR013785">
    <property type="entry name" value="Aldolase_TIM"/>
</dbReference>
<organism evidence="11 12">
    <name type="scientific">Candidatus Methylacidiphilum fumarolicum</name>
    <dbReference type="NCBI Taxonomy" id="591154"/>
    <lineage>
        <taxon>Bacteria</taxon>
        <taxon>Pseudomonadati</taxon>
        <taxon>Verrucomicrobiota</taxon>
        <taxon>Methylacidiphilae</taxon>
        <taxon>Methylacidiphilales</taxon>
        <taxon>Methylacidiphilaceae</taxon>
        <taxon>Methylacidiphilum (ex Ratnadevi et al. 2023)</taxon>
    </lineage>
</organism>
<keyword evidence="7 9" id="KW-0456">Lyase</keyword>
<evidence type="ECO:0000256" key="5">
    <source>
        <dbReference type="ARBA" id="ARBA00022793"/>
    </source>
</evidence>
<evidence type="ECO:0000256" key="4">
    <source>
        <dbReference type="ARBA" id="ARBA00021923"/>
    </source>
</evidence>
<protein>
    <recommendedName>
        <fullName evidence="4 9">Orotidine 5'-phosphate decarboxylase</fullName>
        <ecNumber evidence="3 9">4.1.1.23</ecNumber>
    </recommendedName>
</protein>
<sequence>MELKPIVALDLSDVSEALNLVHLLRPLIDFFKVGSQLFMAGGADIIKKIIDSGADVFLDLKFHDIPKTVFRAVSEAVKLKVKFTTVHVLGGEEMLREAVAAAAGSYTEIIGVTVLTSAEQKTLERVGIDRPVEEEVRLLTRLALEAGLKGIVCSGRELVTVRKLEKQPDYIVVPGIRWEKLTGDDQKRTIGPQEAATLGATHIVVGRSILQAYDKLGLVRKLLSELKKDKLQEKLNEEKNNFFA</sequence>
<dbReference type="RefSeq" id="WP_009059976.1">
    <property type="nucleotide sequence ID" value="NZ_JAHXRZ010000014.1"/>
</dbReference>
<dbReference type="NCBIfam" id="TIGR01740">
    <property type="entry name" value="pyrF"/>
    <property type="match status" value="1"/>
</dbReference>
<dbReference type="EC" id="4.1.1.23" evidence="3 9"/>
<feature type="domain" description="Orotidine 5'-phosphate decarboxylase" evidence="10">
    <location>
        <begin position="4"/>
        <end position="222"/>
    </location>
</feature>
<dbReference type="NCBIfam" id="NF001273">
    <property type="entry name" value="PRK00230.1"/>
    <property type="match status" value="1"/>
</dbReference>
<evidence type="ECO:0000256" key="7">
    <source>
        <dbReference type="ARBA" id="ARBA00023239"/>
    </source>
</evidence>
<dbReference type="EMBL" id="OX458932">
    <property type="protein sequence ID" value="CAI9085862.1"/>
    <property type="molecule type" value="Genomic_DNA"/>
</dbReference>
<comment type="function">
    <text evidence="1">Catalyzes the decarboxylation of orotidine 5'-monophosphate (OMP) to uridine 5'-monophosphate (UMP).</text>
</comment>
<dbReference type="Gene3D" id="3.20.20.70">
    <property type="entry name" value="Aldolase class I"/>
    <property type="match status" value="1"/>
</dbReference>
<gene>
    <name evidence="11" type="primary">pyrF</name>
    <name evidence="11" type="ORF">MFUM_1521</name>
</gene>
<keyword evidence="12" id="KW-1185">Reference proteome</keyword>
<name>A0ABM9IDU6_9BACT</name>
<dbReference type="Proteomes" id="UP001161497">
    <property type="component" value="Chromosome"/>
</dbReference>
<evidence type="ECO:0000256" key="6">
    <source>
        <dbReference type="ARBA" id="ARBA00022975"/>
    </source>
</evidence>
<keyword evidence="6 9" id="KW-0665">Pyrimidine biosynthesis</keyword>
<evidence type="ECO:0000256" key="9">
    <source>
        <dbReference type="RuleBase" id="RU000512"/>
    </source>
</evidence>
<evidence type="ECO:0000256" key="8">
    <source>
        <dbReference type="ARBA" id="ARBA00049157"/>
    </source>
</evidence>
<dbReference type="SUPFAM" id="SSF51366">
    <property type="entry name" value="Ribulose-phoshate binding barrel"/>
    <property type="match status" value="1"/>
</dbReference>
<evidence type="ECO:0000313" key="11">
    <source>
        <dbReference type="EMBL" id="CAI9085862.1"/>
    </source>
</evidence>
<dbReference type="PANTHER" id="PTHR32119">
    <property type="entry name" value="OROTIDINE 5'-PHOSPHATE DECARBOXYLASE"/>
    <property type="match status" value="1"/>
</dbReference>
<evidence type="ECO:0000256" key="3">
    <source>
        <dbReference type="ARBA" id="ARBA00012321"/>
    </source>
</evidence>
<dbReference type="PANTHER" id="PTHR32119:SF2">
    <property type="entry name" value="OROTIDINE 5'-PHOSPHATE DECARBOXYLASE"/>
    <property type="match status" value="1"/>
</dbReference>
<reference evidence="11" key="1">
    <citation type="submission" date="2023-03" db="EMBL/GenBank/DDBJ databases">
        <authorList>
            <person name="Cremers G."/>
            <person name="Picone N."/>
        </authorList>
    </citation>
    <scope>NUCLEOTIDE SEQUENCE</scope>
    <source>
        <strain evidence="11">Sample_alias</strain>
    </source>
</reference>
<proteinExistence type="inferred from homology"/>
<evidence type="ECO:0000259" key="10">
    <source>
        <dbReference type="SMART" id="SM00934"/>
    </source>
</evidence>
<evidence type="ECO:0000256" key="1">
    <source>
        <dbReference type="ARBA" id="ARBA00002356"/>
    </source>
</evidence>
<evidence type="ECO:0000256" key="2">
    <source>
        <dbReference type="ARBA" id="ARBA00004861"/>
    </source>
</evidence>